<dbReference type="Proteomes" id="UP001460270">
    <property type="component" value="Unassembled WGS sequence"/>
</dbReference>
<comment type="caution">
    <text evidence="2">The sequence shown here is derived from an EMBL/GenBank/DDBJ whole genome shotgun (WGS) entry which is preliminary data.</text>
</comment>
<evidence type="ECO:0000256" key="1">
    <source>
        <dbReference type="SAM" id="Phobius"/>
    </source>
</evidence>
<proteinExistence type="predicted"/>
<evidence type="ECO:0000313" key="3">
    <source>
        <dbReference type="Proteomes" id="UP001460270"/>
    </source>
</evidence>
<feature type="transmembrane region" description="Helical" evidence="1">
    <location>
        <begin position="271"/>
        <end position="291"/>
    </location>
</feature>
<sequence length="307" mass="34030">MKEIGRTGLAGLGRVRVVWNRGLWEGKKKEVNVLRRAKRHIKGETQTGSNKWQISKDEQDYAEDLFTRDVMTAKRDLLLPLLLICLLKTISSLPMTSQSPEFDPLEAVTLLGSPTEGYVFVPEYFDDFDSTVTSSVPFIPTHSGDAFKRCDYKPCLENQPSCYELSASTGCLCPGFTLNNVLPESPSLKTVTLNGSEVIVEWCEPLSYVTDYVVTVGGQEKHTFSRDKRRGSIGQVDNVIQVCVSALNNAGESGASCTMYQPKDTSLPLKIGLVGGVLVLLAVLLMVVLVWRRRRQRKQEAHISSAL</sequence>
<evidence type="ECO:0008006" key="4">
    <source>
        <dbReference type="Google" id="ProtNLM"/>
    </source>
</evidence>
<accession>A0AAW0PMX5</accession>
<reference evidence="3" key="1">
    <citation type="submission" date="2024-04" db="EMBL/GenBank/DDBJ databases">
        <title>Salinicola lusitanus LLJ914,a marine bacterium isolated from the Okinawa Trough.</title>
        <authorList>
            <person name="Li J."/>
        </authorList>
    </citation>
    <scope>NUCLEOTIDE SEQUENCE [LARGE SCALE GENOMIC DNA]</scope>
</reference>
<protein>
    <recommendedName>
        <fullName evidence="4">Fibronectin type-III domain-containing protein</fullName>
    </recommendedName>
</protein>
<gene>
    <name evidence="2" type="ORF">WMY93_007823</name>
</gene>
<dbReference type="AlphaFoldDB" id="A0AAW0PMX5"/>
<dbReference type="EMBL" id="JBBPFD010000005">
    <property type="protein sequence ID" value="KAK7925513.1"/>
    <property type="molecule type" value="Genomic_DNA"/>
</dbReference>
<evidence type="ECO:0000313" key="2">
    <source>
        <dbReference type="EMBL" id="KAK7925513.1"/>
    </source>
</evidence>
<keyword evidence="3" id="KW-1185">Reference proteome</keyword>
<name>A0AAW0PMX5_9GOBI</name>
<keyword evidence="1" id="KW-0812">Transmembrane</keyword>
<keyword evidence="1" id="KW-0472">Membrane</keyword>
<keyword evidence="1" id="KW-1133">Transmembrane helix</keyword>
<organism evidence="2 3">
    <name type="scientific">Mugilogobius chulae</name>
    <name type="common">yellowstripe goby</name>
    <dbReference type="NCBI Taxonomy" id="88201"/>
    <lineage>
        <taxon>Eukaryota</taxon>
        <taxon>Metazoa</taxon>
        <taxon>Chordata</taxon>
        <taxon>Craniata</taxon>
        <taxon>Vertebrata</taxon>
        <taxon>Euteleostomi</taxon>
        <taxon>Actinopterygii</taxon>
        <taxon>Neopterygii</taxon>
        <taxon>Teleostei</taxon>
        <taxon>Neoteleostei</taxon>
        <taxon>Acanthomorphata</taxon>
        <taxon>Gobiaria</taxon>
        <taxon>Gobiiformes</taxon>
        <taxon>Gobioidei</taxon>
        <taxon>Gobiidae</taxon>
        <taxon>Gobionellinae</taxon>
        <taxon>Mugilogobius</taxon>
    </lineage>
</organism>